<dbReference type="NCBIfam" id="NF005216">
    <property type="entry name" value="PRK06703.1"/>
    <property type="match status" value="1"/>
</dbReference>
<evidence type="ECO:0000256" key="1">
    <source>
        <dbReference type="ARBA" id="ARBA00001917"/>
    </source>
</evidence>
<dbReference type="PANTHER" id="PTHR42809">
    <property type="entry name" value="FLAVODOXIN 2"/>
    <property type="match status" value="1"/>
</dbReference>
<dbReference type="PANTHER" id="PTHR42809:SF1">
    <property type="entry name" value="FLAVODOXIN 1"/>
    <property type="match status" value="1"/>
</dbReference>
<evidence type="ECO:0000256" key="8">
    <source>
        <dbReference type="RuleBase" id="RU367037"/>
    </source>
</evidence>
<dbReference type="Gene3D" id="3.40.50.360">
    <property type="match status" value="1"/>
</dbReference>
<name>A0A1H3W7A3_9BACI</name>
<accession>A0A1H3W7A3</accession>
<evidence type="ECO:0000259" key="9">
    <source>
        <dbReference type="PROSITE" id="PS50902"/>
    </source>
</evidence>
<gene>
    <name evidence="10" type="ORF">SAMN05421743_101322</name>
</gene>
<keyword evidence="4 8" id="KW-0813">Transport</keyword>
<evidence type="ECO:0000256" key="2">
    <source>
        <dbReference type="ARBA" id="ARBA00003297"/>
    </source>
</evidence>
<dbReference type="EMBL" id="FNQR01000001">
    <property type="protein sequence ID" value="SDZ82232.1"/>
    <property type="molecule type" value="Genomic_DNA"/>
</dbReference>
<dbReference type="Pfam" id="PF00258">
    <property type="entry name" value="Flavodoxin_1"/>
    <property type="match status" value="1"/>
</dbReference>
<keyword evidence="6 8" id="KW-0288">FMN</keyword>
<dbReference type="InterPro" id="IPR029039">
    <property type="entry name" value="Flavoprotein-like_sf"/>
</dbReference>
<dbReference type="InterPro" id="IPR008254">
    <property type="entry name" value="Flavodoxin/NO_synth"/>
</dbReference>
<dbReference type="NCBIfam" id="TIGR01753">
    <property type="entry name" value="flav_short"/>
    <property type="match status" value="1"/>
</dbReference>
<dbReference type="GO" id="GO:0009055">
    <property type="term" value="F:electron transfer activity"/>
    <property type="evidence" value="ECO:0007669"/>
    <property type="project" value="UniProtKB-UniRule"/>
</dbReference>
<comment type="similarity">
    <text evidence="3 8">Belongs to the flavodoxin family.</text>
</comment>
<evidence type="ECO:0000313" key="10">
    <source>
        <dbReference type="EMBL" id="SDZ82232.1"/>
    </source>
</evidence>
<evidence type="ECO:0000256" key="6">
    <source>
        <dbReference type="ARBA" id="ARBA00022643"/>
    </source>
</evidence>
<evidence type="ECO:0000256" key="5">
    <source>
        <dbReference type="ARBA" id="ARBA00022630"/>
    </source>
</evidence>
<dbReference type="InterPro" id="IPR050619">
    <property type="entry name" value="Flavodoxin"/>
</dbReference>
<evidence type="ECO:0000256" key="3">
    <source>
        <dbReference type="ARBA" id="ARBA00005267"/>
    </source>
</evidence>
<dbReference type="GO" id="GO:0016651">
    <property type="term" value="F:oxidoreductase activity, acting on NAD(P)H"/>
    <property type="evidence" value="ECO:0007669"/>
    <property type="project" value="UniProtKB-ARBA"/>
</dbReference>
<evidence type="ECO:0000313" key="11">
    <source>
        <dbReference type="Proteomes" id="UP000198584"/>
    </source>
</evidence>
<feature type="domain" description="Flavodoxin-like" evidence="9">
    <location>
        <begin position="1"/>
        <end position="133"/>
    </location>
</feature>
<protein>
    <recommendedName>
        <fullName evidence="8">Flavodoxin</fullName>
    </recommendedName>
</protein>
<proteinExistence type="inferred from homology"/>
<evidence type="ECO:0000256" key="7">
    <source>
        <dbReference type="ARBA" id="ARBA00022982"/>
    </source>
</evidence>
<dbReference type="STRING" id="571932.SAMN05421743_101322"/>
<dbReference type="SUPFAM" id="SSF52218">
    <property type="entry name" value="Flavoproteins"/>
    <property type="match status" value="1"/>
</dbReference>
<keyword evidence="5 8" id="KW-0285">Flavoprotein</keyword>
<comment type="function">
    <text evidence="2 8">Low-potential electron donor to a number of redox enzymes.</text>
</comment>
<reference evidence="10 11" key="1">
    <citation type="submission" date="2016-10" db="EMBL/GenBank/DDBJ databases">
        <authorList>
            <person name="de Groot N.N."/>
        </authorList>
    </citation>
    <scope>NUCLEOTIDE SEQUENCE [LARGE SCALE GENOMIC DNA]</scope>
    <source>
        <strain evidence="10 11">CCM7597</strain>
    </source>
</reference>
<evidence type="ECO:0000256" key="4">
    <source>
        <dbReference type="ARBA" id="ARBA00022448"/>
    </source>
</evidence>
<dbReference type="Proteomes" id="UP000198584">
    <property type="component" value="Unassembled WGS sequence"/>
</dbReference>
<comment type="cofactor">
    <cofactor evidence="1 8">
        <name>FMN</name>
        <dbReference type="ChEBI" id="CHEBI:58210"/>
    </cofactor>
</comment>
<dbReference type="AlphaFoldDB" id="A0A1H3W7A3"/>
<keyword evidence="7 8" id="KW-0249">Electron transport</keyword>
<dbReference type="NCBIfam" id="NF005246">
    <property type="entry name" value="PRK06756.1"/>
    <property type="match status" value="1"/>
</dbReference>
<organism evidence="10 11">
    <name type="scientific">Thalassobacillus cyri</name>
    <dbReference type="NCBI Taxonomy" id="571932"/>
    <lineage>
        <taxon>Bacteria</taxon>
        <taxon>Bacillati</taxon>
        <taxon>Bacillota</taxon>
        <taxon>Bacilli</taxon>
        <taxon>Bacillales</taxon>
        <taxon>Bacillaceae</taxon>
        <taxon>Thalassobacillus</taxon>
    </lineage>
</organism>
<keyword evidence="11" id="KW-1185">Reference proteome</keyword>
<sequence>MSGNTEEIADLIYSYLETDHNVEVKEIEDIDPASLLEYDCVLLGSYTWNDGDLPYEVEDFYEELEDIELSGIVAAVFGSGDSIYPQFCEAVHLLENQLKASGAYIIVEGLKVEMTPDTEEDLRNCKAFSEAVLGYLSEVKV</sequence>
<dbReference type="GO" id="GO:0010181">
    <property type="term" value="F:FMN binding"/>
    <property type="evidence" value="ECO:0007669"/>
    <property type="project" value="UniProtKB-UniRule"/>
</dbReference>
<dbReference type="PROSITE" id="PS50902">
    <property type="entry name" value="FLAVODOXIN_LIKE"/>
    <property type="match status" value="1"/>
</dbReference>
<dbReference type="InterPro" id="IPR010087">
    <property type="entry name" value="Flav_short"/>
</dbReference>